<keyword evidence="2" id="KW-1185">Reference proteome</keyword>
<evidence type="ECO:0000313" key="2">
    <source>
        <dbReference type="Proteomes" id="UP000265520"/>
    </source>
</evidence>
<name>A0A392SGZ5_9FABA</name>
<organism evidence="1 2">
    <name type="scientific">Trifolium medium</name>
    <dbReference type="NCBI Taxonomy" id="97028"/>
    <lineage>
        <taxon>Eukaryota</taxon>
        <taxon>Viridiplantae</taxon>
        <taxon>Streptophyta</taxon>
        <taxon>Embryophyta</taxon>
        <taxon>Tracheophyta</taxon>
        <taxon>Spermatophyta</taxon>
        <taxon>Magnoliopsida</taxon>
        <taxon>eudicotyledons</taxon>
        <taxon>Gunneridae</taxon>
        <taxon>Pentapetalae</taxon>
        <taxon>rosids</taxon>
        <taxon>fabids</taxon>
        <taxon>Fabales</taxon>
        <taxon>Fabaceae</taxon>
        <taxon>Papilionoideae</taxon>
        <taxon>50 kb inversion clade</taxon>
        <taxon>NPAAA clade</taxon>
        <taxon>Hologalegina</taxon>
        <taxon>IRL clade</taxon>
        <taxon>Trifolieae</taxon>
        <taxon>Trifolium</taxon>
    </lineage>
</organism>
<dbReference type="AlphaFoldDB" id="A0A392SGZ5"/>
<dbReference type="EMBL" id="LXQA010369384">
    <property type="protein sequence ID" value="MCI47230.1"/>
    <property type="molecule type" value="Genomic_DNA"/>
</dbReference>
<accession>A0A392SGZ5</accession>
<protein>
    <submittedName>
        <fullName evidence="1">Protein gar2-like</fullName>
    </submittedName>
</protein>
<feature type="non-terminal residue" evidence="1">
    <location>
        <position position="1"/>
    </location>
</feature>
<dbReference type="Proteomes" id="UP000265520">
    <property type="component" value="Unassembled WGS sequence"/>
</dbReference>
<sequence length="86" mass="9692">PYTDHETLSKVIKLESILEQFTKAVQKKQHNSQRLSGQKIAHAALYEKATAAQNEVERLRASQRPGLGVQECNANSAKWEEEIAVF</sequence>
<reference evidence="1 2" key="1">
    <citation type="journal article" date="2018" name="Front. Plant Sci.">
        <title>Red Clover (Trifolium pratense) and Zigzag Clover (T. medium) - A Picture of Genomic Similarities and Differences.</title>
        <authorList>
            <person name="Dluhosova J."/>
            <person name="Istvanek J."/>
            <person name="Nedelnik J."/>
            <person name="Repkova J."/>
        </authorList>
    </citation>
    <scope>NUCLEOTIDE SEQUENCE [LARGE SCALE GENOMIC DNA]</scope>
    <source>
        <strain evidence="2">cv. 10/8</strain>
        <tissue evidence="1">Leaf</tissue>
    </source>
</reference>
<evidence type="ECO:0000313" key="1">
    <source>
        <dbReference type="EMBL" id="MCI47230.1"/>
    </source>
</evidence>
<comment type="caution">
    <text evidence="1">The sequence shown here is derived from an EMBL/GenBank/DDBJ whole genome shotgun (WGS) entry which is preliminary data.</text>
</comment>
<proteinExistence type="predicted"/>